<dbReference type="Pfam" id="PF05726">
    <property type="entry name" value="Pirin_C"/>
    <property type="match status" value="1"/>
</dbReference>
<dbReference type="InterPro" id="IPR008778">
    <property type="entry name" value="Pirin_C_dom"/>
</dbReference>
<comment type="caution">
    <text evidence="6">The sequence shown here is derived from an EMBL/GenBank/DDBJ whole genome shotgun (WGS) entry which is preliminary data.</text>
</comment>
<evidence type="ECO:0000313" key="7">
    <source>
        <dbReference type="Proteomes" id="UP000244913"/>
    </source>
</evidence>
<dbReference type="InterPro" id="IPR003829">
    <property type="entry name" value="Pirin_N_dom"/>
</dbReference>
<feature type="binding site" evidence="2">
    <location>
        <position position="107"/>
    </location>
    <ligand>
        <name>Fe cation</name>
        <dbReference type="ChEBI" id="CHEBI:24875"/>
    </ligand>
</feature>
<evidence type="ECO:0000256" key="1">
    <source>
        <dbReference type="ARBA" id="ARBA00008416"/>
    </source>
</evidence>
<feature type="domain" description="Pirin C-terminal" evidence="5">
    <location>
        <begin position="185"/>
        <end position="282"/>
    </location>
</feature>
<dbReference type="SUPFAM" id="SSF51182">
    <property type="entry name" value="RmlC-like cupins"/>
    <property type="match status" value="1"/>
</dbReference>
<comment type="cofactor">
    <cofactor evidence="2">
        <name>Fe cation</name>
        <dbReference type="ChEBI" id="CHEBI:24875"/>
    </cofactor>
    <text evidence="2">Binds 1 Fe cation per subunit.</text>
</comment>
<dbReference type="Gene3D" id="2.60.120.10">
    <property type="entry name" value="Jelly Rolls"/>
    <property type="match status" value="2"/>
</dbReference>
<keyword evidence="7" id="KW-1185">Reference proteome</keyword>
<accession>A0A2T9IYU0</accession>
<dbReference type="CDD" id="cd02909">
    <property type="entry name" value="cupin_pirin_N"/>
    <property type="match status" value="1"/>
</dbReference>
<dbReference type="RefSeq" id="WP_116569773.1">
    <property type="nucleotide sequence ID" value="NZ_QDKP01000063.1"/>
</dbReference>
<feature type="domain" description="Pirin N-terminal" evidence="4">
    <location>
        <begin position="22"/>
        <end position="127"/>
    </location>
</feature>
<protein>
    <submittedName>
        <fullName evidence="6">Pirin family protein</fullName>
    </submittedName>
</protein>
<dbReference type="Pfam" id="PF02678">
    <property type="entry name" value="Pirin"/>
    <property type="match status" value="1"/>
</dbReference>
<evidence type="ECO:0000256" key="3">
    <source>
        <dbReference type="RuleBase" id="RU003457"/>
    </source>
</evidence>
<dbReference type="InterPro" id="IPR012093">
    <property type="entry name" value="Pirin"/>
</dbReference>
<evidence type="ECO:0000256" key="2">
    <source>
        <dbReference type="PIRSR" id="PIRSR006232-1"/>
    </source>
</evidence>
<dbReference type="AlphaFoldDB" id="A0A2T9IYU0"/>
<dbReference type="InterPro" id="IPR014710">
    <property type="entry name" value="RmlC-like_jellyroll"/>
</dbReference>
<dbReference type="CDD" id="cd02247">
    <property type="entry name" value="cupin_pirin_C"/>
    <property type="match status" value="1"/>
</dbReference>
<name>A0A2T9IYU0_9CAUL</name>
<comment type="similarity">
    <text evidence="1 3">Belongs to the pirin family.</text>
</comment>
<feature type="binding site" evidence="2">
    <location>
        <position position="105"/>
    </location>
    <ligand>
        <name>Fe cation</name>
        <dbReference type="ChEBI" id="CHEBI:24875"/>
    </ligand>
</feature>
<evidence type="ECO:0000313" key="6">
    <source>
        <dbReference type="EMBL" id="PVM72368.1"/>
    </source>
</evidence>
<sequence length="286" mass="30321">MTNLRLVRSRHRAFHTIEGDGFDVQRAVPNAGYESVGPFIFLDHFGPIAYKPGEAKGASAHPHAGIETLTLLLDGRMRHKDSLGNASSMAPGDVQWMRAGRGVVHDEQPDTAGMRPGQTTHGVQLWINLPAASKHVEPRYRHVTAAEIPLVPGVDGKVKARLVAGAIGGLQGPIETLGAPLALHASFEGADTLVLDTPHVRELAIYVMLGAARIGGQAVEAGALAWITDGDLLSLQAEAGTELVVIGGDPLDAPIVRYGPFVMNTADQLNRAVRDYQAGRMGHIAA</sequence>
<proteinExistence type="inferred from homology"/>
<keyword evidence="2" id="KW-0408">Iron</keyword>
<dbReference type="PIRSF" id="PIRSF006232">
    <property type="entry name" value="Pirin"/>
    <property type="match status" value="1"/>
</dbReference>
<dbReference type="GO" id="GO:0046872">
    <property type="term" value="F:metal ion binding"/>
    <property type="evidence" value="ECO:0007669"/>
    <property type="project" value="UniProtKB-KW"/>
</dbReference>
<dbReference type="Proteomes" id="UP000244913">
    <property type="component" value="Unassembled WGS sequence"/>
</dbReference>
<keyword evidence="2" id="KW-0479">Metal-binding</keyword>
<evidence type="ECO:0000259" key="4">
    <source>
        <dbReference type="Pfam" id="PF02678"/>
    </source>
</evidence>
<dbReference type="InterPro" id="IPR011051">
    <property type="entry name" value="RmlC_Cupin_sf"/>
</dbReference>
<dbReference type="PANTHER" id="PTHR13903:SF8">
    <property type="entry name" value="PIRIN"/>
    <property type="match status" value="1"/>
</dbReference>
<feature type="binding site" evidence="2">
    <location>
        <position position="61"/>
    </location>
    <ligand>
        <name>Fe cation</name>
        <dbReference type="ChEBI" id="CHEBI:24875"/>
    </ligand>
</feature>
<gene>
    <name evidence="6" type="ORF">DDF65_22605</name>
</gene>
<dbReference type="PANTHER" id="PTHR13903">
    <property type="entry name" value="PIRIN-RELATED"/>
    <property type="match status" value="1"/>
</dbReference>
<reference evidence="6 7" key="1">
    <citation type="submission" date="2018-04" db="EMBL/GenBank/DDBJ databases">
        <title>The genome sequence of Caulobacter sp. 736.</title>
        <authorList>
            <person name="Gao J."/>
            <person name="Sun J."/>
        </authorList>
    </citation>
    <scope>NUCLEOTIDE SEQUENCE [LARGE SCALE GENOMIC DNA]</scope>
    <source>
        <strain evidence="6 7">736</strain>
    </source>
</reference>
<evidence type="ECO:0000259" key="5">
    <source>
        <dbReference type="Pfam" id="PF05726"/>
    </source>
</evidence>
<feature type="binding site" evidence="2">
    <location>
        <position position="63"/>
    </location>
    <ligand>
        <name>Fe cation</name>
        <dbReference type="ChEBI" id="CHEBI:24875"/>
    </ligand>
</feature>
<organism evidence="6 7">
    <name type="scientific">Caulobacter radicis</name>
    <dbReference type="NCBI Taxonomy" id="2172650"/>
    <lineage>
        <taxon>Bacteria</taxon>
        <taxon>Pseudomonadati</taxon>
        <taxon>Pseudomonadota</taxon>
        <taxon>Alphaproteobacteria</taxon>
        <taxon>Caulobacterales</taxon>
        <taxon>Caulobacteraceae</taxon>
        <taxon>Caulobacter</taxon>
    </lineage>
</organism>
<dbReference type="EMBL" id="QDKP01000063">
    <property type="protein sequence ID" value="PVM72368.1"/>
    <property type="molecule type" value="Genomic_DNA"/>
</dbReference>